<protein>
    <submittedName>
        <fullName evidence="3">Tyrosine-protein phosphatase domain-containing protein</fullName>
    </submittedName>
</protein>
<dbReference type="Proteomes" id="UP000050761">
    <property type="component" value="Unassembled WGS sequence"/>
</dbReference>
<evidence type="ECO:0000313" key="3">
    <source>
        <dbReference type="WBParaSite" id="HPBE_0001146101-mRNA-1"/>
    </source>
</evidence>
<reference evidence="3" key="2">
    <citation type="submission" date="2019-09" db="UniProtKB">
        <authorList>
            <consortium name="WormBaseParasite"/>
        </authorList>
    </citation>
    <scope>IDENTIFICATION</scope>
</reference>
<dbReference type="EMBL" id="UZAH01027114">
    <property type="protein sequence ID" value="VDO88679.1"/>
    <property type="molecule type" value="Genomic_DNA"/>
</dbReference>
<organism evidence="2 3">
    <name type="scientific">Heligmosomoides polygyrus</name>
    <name type="common">Parasitic roundworm</name>
    <dbReference type="NCBI Taxonomy" id="6339"/>
    <lineage>
        <taxon>Eukaryota</taxon>
        <taxon>Metazoa</taxon>
        <taxon>Ecdysozoa</taxon>
        <taxon>Nematoda</taxon>
        <taxon>Chromadorea</taxon>
        <taxon>Rhabditida</taxon>
        <taxon>Rhabditina</taxon>
        <taxon>Rhabditomorpha</taxon>
        <taxon>Strongyloidea</taxon>
        <taxon>Heligmosomidae</taxon>
        <taxon>Heligmosomoides</taxon>
    </lineage>
</organism>
<evidence type="ECO:0000313" key="2">
    <source>
        <dbReference type="Proteomes" id="UP000050761"/>
    </source>
</evidence>
<dbReference type="AlphaFoldDB" id="A0A183FTP0"/>
<sequence>MARRLVLGRLGPMRTFETVEATHNASLQEFWTALDHEKVTDHFVRLDTTAHGSMISLPLSTPQLYIVRVMVAMSVPPRGATENCSLCELT</sequence>
<keyword evidence="2" id="KW-1185">Reference proteome</keyword>
<reference evidence="1 2" key="1">
    <citation type="submission" date="2018-11" db="EMBL/GenBank/DDBJ databases">
        <authorList>
            <consortium name="Pathogen Informatics"/>
        </authorList>
    </citation>
    <scope>NUCLEOTIDE SEQUENCE [LARGE SCALE GENOMIC DNA]</scope>
</reference>
<proteinExistence type="predicted"/>
<name>A0A183FTP0_HELPZ</name>
<accession>A0A183FTP0</accession>
<accession>A0A3P7ZEK6</accession>
<dbReference type="WBParaSite" id="HPBE_0001146101-mRNA-1">
    <property type="protein sequence ID" value="HPBE_0001146101-mRNA-1"/>
    <property type="gene ID" value="HPBE_0001146101"/>
</dbReference>
<evidence type="ECO:0000313" key="1">
    <source>
        <dbReference type="EMBL" id="VDO88679.1"/>
    </source>
</evidence>
<gene>
    <name evidence="1" type="ORF">HPBE_LOCUS11462</name>
</gene>